<evidence type="ECO:0000256" key="5">
    <source>
        <dbReference type="ARBA" id="ARBA00023002"/>
    </source>
</evidence>
<dbReference type="PANTHER" id="PTHR43004:SF19">
    <property type="entry name" value="BINDING MONOOXYGENASE, PUTATIVE (JCVI)-RELATED"/>
    <property type="match status" value="1"/>
</dbReference>
<dbReference type="InterPro" id="IPR036249">
    <property type="entry name" value="Thioredoxin-like_sf"/>
</dbReference>
<keyword evidence="5" id="KW-0560">Oxidoreductase</keyword>
<organism evidence="8 9">
    <name type="scientific">Podila minutissima</name>
    <dbReference type="NCBI Taxonomy" id="64525"/>
    <lineage>
        <taxon>Eukaryota</taxon>
        <taxon>Fungi</taxon>
        <taxon>Fungi incertae sedis</taxon>
        <taxon>Mucoromycota</taxon>
        <taxon>Mortierellomycotina</taxon>
        <taxon>Mortierellomycetes</taxon>
        <taxon>Mortierellales</taxon>
        <taxon>Mortierellaceae</taxon>
        <taxon>Podila</taxon>
    </lineage>
</organism>
<evidence type="ECO:0000259" key="7">
    <source>
        <dbReference type="Pfam" id="PF07976"/>
    </source>
</evidence>
<dbReference type="InterPro" id="IPR002938">
    <property type="entry name" value="FAD-bd"/>
</dbReference>
<dbReference type="Pfam" id="PF07976">
    <property type="entry name" value="Phe_hydrox_dim"/>
    <property type="match status" value="1"/>
</dbReference>
<dbReference type="Gene3D" id="3.30.70.2450">
    <property type="match status" value="1"/>
</dbReference>
<protein>
    <recommendedName>
        <fullName evidence="10">FAD-binding domain-containing protein</fullName>
    </recommendedName>
</protein>
<evidence type="ECO:0000256" key="4">
    <source>
        <dbReference type="ARBA" id="ARBA00022827"/>
    </source>
</evidence>
<dbReference type="Pfam" id="PF01494">
    <property type="entry name" value="FAD_binding_3"/>
    <property type="match status" value="1"/>
</dbReference>
<name>A0A9P5SQY6_9FUNG</name>
<dbReference type="Gene3D" id="3.50.50.60">
    <property type="entry name" value="FAD/NAD(P)-binding domain"/>
    <property type="match status" value="1"/>
</dbReference>
<accession>A0A9P5SQY6</accession>
<dbReference type="AlphaFoldDB" id="A0A9P5SQY6"/>
<keyword evidence="9" id="KW-1185">Reference proteome</keyword>
<evidence type="ECO:0000256" key="3">
    <source>
        <dbReference type="ARBA" id="ARBA00022630"/>
    </source>
</evidence>
<comment type="caution">
    <text evidence="8">The sequence shown here is derived from an EMBL/GenBank/DDBJ whole genome shotgun (WGS) entry which is preliminary data.</text>
</comment>
<evidence type="ECO:0000259" key="6">
    <source>
        <dbReference type="Pfam" id="PF01494"/>
    </source>
</evidence>
<evidence type="ECO:0000256" key="1">
    <source>
        <dbReference type="ARBA" id="ARBA00001974"/>
    </source>
</evidence>
<dbReference type="PANTHER" id="PTHR43004">
    <property type="entry name" value="TRK SYSTEM POTASSIUM UPTAKE PROTEIN"/>
    <property type="match status" value="1"/>
</dbReference>
<sequence length="654" mass="73651">MSNSNSSSNSFKDSPNIDPSTPVQEMPVLIVGAGPVGLFEAVLLTKMGIRVRVIERETEIAPMSRALGTQARSLEILSMVEEGFVDKFLAQGRLLNQVDLYYGSKRMCQLPFARHGSVTRFGQPLFMEQERLSKVLEKDLAEMGVHVEFGWELVDTEVVEPAAGAEESYVKTMIRQTAKPENGEREHQVIRSEYLVAADGGRSVVRHKANIKFPGRTLSNKTIMFDGIIDTDLELNDIMAITGVNYKTMFIMCMRDNHYRFVIEVDDFTPDEDLDQINRDLTVADLERYTKACLHPETKFRVIENFWLICYRINERRAENYIHKGRIFLAGDAAHVHSPAGGQGMNTGLQDSYNLAWKLALVMNKLAPASLLQTYHDERLPMADRAVELSSRLLGRARDKGPVLHYIKRFFLIMSPLLMYIKSLFFPRESAMLDIRYPANSINLPHKSQPQPKEQAHQVGARAPDGPILRLSPGSISEDLSPVDKITSPTEGQQVRVQEVFLGVGKFHILIFAGDSLADPASFQQREQQLAQHAEEHLSQWRSRWHYTTLRDNNNKSDNQLFKLYVVGAGALTKAHTSGLLVRRAQGDGRLFWDSSAEFHELYGVPQAKGRGDDVGQQGAIVVIRPDSHIGYRVQGHGKNAWADVTEYFETILA</sequence>
<dbReference type="InterPro" id="IPR036188">
    <property type="entry name" value="FAD/NAD-bd_sf"/>
</dbReference>
<comment type="cofactor">
    <cofactor evidence="1">
        <name>FAD</name>
        <dbReference type="ChEBI" id="CHEBI:57692"/>
    </cofactor>
</comment>
<dbReference type="InterPro" id="IPR050641">
    <property type="entry name" value="RIFMO-like"/>
</dbReference>
<reference evidence="8" key="1">
    <citation type="journal article" date="2020" name="Fungal Divers.">
        <title>Resolving the Mortierellaceae phylogeny through synthesis of multi-gene phylogenetics and phylogenomics.</title>
        <authorList>
            <person name="Vandepol N."/>
            <person name="Liber J."/>
            <person name="Desiro A."/>
            <person name="Na H."/>
            <person name="Kennedy M."/>
            <person name="Barry K."/>
            <person name="Grigoriev I.V."/>
            <person name="Miller A.N."/>
            <person name="O'Donnell K."/>
            <person name="Stajich J.E."/>
            <person name="Bonito G."/>
        </authorList>
    </citation>
    <scope>NUCLEOTIDE SEQUENCE</scope>
    <source>
        <strain evidence="8">NVP1</strain>
    </source>
</reference>
<dbReference type="Proteomes" id="UP000696485">
    <property type="component" value="Unassembled WGS sequence"/>
</dbReference>
<keyword evidence="4" id="KW-0274">FAD</keyword>
<dbReference type="SUPFAM" id="SSF51905">
    <property type="entry name" value="FAD/NAD(P)-binding domain"/>
    <property type="match status" value="1"/>
</dbReference>
<evidence type="ECO:0000313" key="8">
    <source>
        <dbReference type="EMBL" id="KAF9336412.1"/>
    </source>
</evidence>
<dbReference type="GO" id="GO:0016709">
    <property type="term" value="F:oxidoreductase activity, acting on paired donors, with incorporation or reduction of molecular oxygen, NAD(P)H as one donor, and incorporation of one atom of oxygen"/>
    <property type="evidence" value="ECO:0007669"/>
    <property type="project" value="UniProtKB-ARBA"/>
</dbReference>
<dbReference type="PRINTS" id="PR00420">
    <property type="entry name" value="RNGMNOXGNASE"/>
</dbReference>
<feature type="domain" description="FAD-binding" evidence="6">
    <location>
        <begin position="25"/>
        <end position="389"/>
    </location>
</feature>
<dbReference type="InterPro" id="IPR012941">
    <property type="entry name" value="Phe_hydrox_C_dim_dom"/>
</dbReference>
<evidence type="ECO:0000313" key="9">
    <source>
        <dbReference type="Proteomes" id="UP000696485"/>
    </source>
</evidence>
<dbReference type="SUPFAM" id="SSF52833">
    <property type="entry name" value="Thioredoxin-like"/>
    <property type="match status" value="1"/>
</dbReference>
<gene>
    <name evidence="8" type="ORF">BG006_008819</name>
</gene>
<dbReference type="GO" id="GO:0071949">
    <property type="term" value="F:FAD binding"/>
    <property type="evidence" value="ECO:0007669"/>
    <property type="project" value="InterPro"/>
</dbReference>
<keyword evidence="3" id="KW-0285">Flavoprotein</keyword>
<dbReference type="Gene3D" id="3.40.30.20">
    <property type="match status" value="1"/>
</dbReference>
<evidence type="ECO:0008006" key="10">
    <source>
        <dbReference type="Google" id="ProtNLM"/>
    </source>
</evidence>
<feature type="domain" description="Phenol hydroxylase-like C-terminal dimerisation" evidence="7">
    <location>
        <begin position="484"/>
        <end position="653"/>
    </location>
</feature>
<dbReference type="InterPro" id="IPR038220">
    <property type="entry name" value="PHOX_C_sf"/>
</dbReference>
<comment type="similarity">
    <text evidence="2">Belongs to the PheA/TfdB FAD monooxygenase family.</text>
</comment>
<dbReference type="EMBL" id="JAAAUY010000061">
    <property type="protein sequence ID" value="KAF9336412.1"/>
    <property type="molecule type" value="Genomic_DNA"/>
</dbReference>
<evidence type="ECO:0000256" key="2">
    <source>
        <dbReference type="ARBA" id="ARBA00007801"/>
    </source>
</evidence>
<proteinExistence type="inferred from homology"/>